<evidence type="ECO:0000313" key="3">
    <source>
        <dbReference type="Proteomes" id="UP001283361"/>
    </source>
</evidence>
<protein>
    <submittedName>
        <fullName evidence="2">Uncharacterized protein</fullName>
    </submittedName>
</protein>
<sequence length="68" mass="7036">MKYAVVVIAVVLSAIAFTPAEPKPCEIPAPPPAIVCQIPAPPTQQSVCIKPAAPPQTVCSKQAEGEDK</sequence>
<dbReference type="AlphaFoldDB" id="A0AAE0YJQ9"/>
<organism evidence="2 3">
    <name type="scientific">Elysia crispata</name>
    <name type="common">lettuce slug</name>
    <dbReference type="NCBI Taxonomy" id="231223"/>
    <lineage>
        <taxon>Eukaryota</taxon>
        <taxon>Metazoa</taxon>
        <taxon>Spiralia</taxon>
        <taxon>Lophotrochozoa</taxon>
        <taxon>Mollusca</taxon>
        <taxon>Gastropoda</taxon>
        <taxon>Heterobranchia</taxon>
        <taxon>Euthyneura</taxon>
        <taxon>Panpulmonata</taxon>
        <taxon>Sacoglossa</taxon>
        <taxon>Placobranchoidea</taxon>
        <taxon>Plakobranchidae</taxon>
        <taxon>Elysia</taxon>
    </lineage>
</organism>
<proteinExistence type="predicted"/>
<feature type="signal peptide" evidence="1">
    <location>
        <begin position="1"/>
        <end position="20"/>
    </location>
</feature>
<dbReference type="Proteomes" id="UP001283361">
    <property type="component" value="Unassembled WGS sequence"/>
</dbReference>
<keyword evidence="3" id="KW-1185">Reference proteome</keyword>
<keyword evidence="1" id="KW-0732">Signal</keyword>
<name>A0AAE0YJQ9_9GAST</name>
<reference evidence="2" key="1">
    <citation type="journal article" date="2023" name="G3 (Bethesda)">
        <title>A reference genome for the long-term kleptoplast-retaining sea slug Elysia crispata morphotype clarki.</title>
        <authorList>
            <person name="Eastman K.E."/>
            <person name="Pendleton A.L."/>
            <person name="Shaikh M.A."/>
            <person name="Suttiyut T."/>
            <person name="Ogas R."/>
            <person name="Tomko P."/>
            <person name="Gavelis G."/>
            <person name="Widhalm J.R."/>
            <person name="Wisecaver J.H."/>
        </authorList>
    </citation>
    <scope>NUCLEOTIDE SEQUENCE</scope>
    <source>
        <strain evidence="2">ECLA1</strain>
    </source>
</reference>
<dbReference type="EMBL" id="JAWDGP010006036">
    <property type="protein sequence ID" value="KAK3748284.1"/>
    <property type="molecule type" value="Genomic_DNA"/>
</dbReference>
<evidence type="ECO:0000313" key="2">
    <source>
        <dbReference type="EMBL" id="KAK3748284.1"/>
    </source>
</evidence>
<comment type="caution">
    <text evidence="2">The sequence shown here is derived from an EMBL/GenBank/DDBJ whole genome shotgun (WGS) entry which is preliminary data.</text>
</comment>
<feature type="chain" id="PRO_5041901492" evidence="1">
    <location>
        <begin position="21"/>
        <end position="68"/>
    </location>
</feature>
<gene>
    <name evidence="2" type="ORF">RRG08_039536</name>
</gene>
<accession>A0AAE0YJQ9</accession>
<evidence type="ECO:0000256" key="1">
    <source>
        <dbReference type="SAM" id="SignalP"/>
    </source>
</evidence>